<evidence type="ECO:0000313" key="5">
    <source>
        <dbReference type="Proteomes" id="UP000466894"/>
    </source>
</evidence>
<reference evidence="2" key="3">
    <citation type="submission" date="2020-02" db="EMBL/GenBank/DDBJ databases">
        <authorList>
            <person name="Matsumoto Y."/>
            <person name="Motooka D."/>
            <person name="Nakamura S."/>
        </authorList>
    </citation>
    <scope>NUCLEOTIDE SEQUENCE</scope>
    <source>
        <strain evidence="2">JCM 16367</strain>
    </source>
</reference>
<dbReference type="Gene3D" id="3.30.750.24">
    <property type="entry name" value="STAS domain"/>
    <property type="match status" value="1"/>
</dbReference>
<dbReference type="PANTHER" id="PTHR35526">
    <property type="entry name" value="ANTI-SIGMA-F FACTOR RSBW-RELATED"/>
    <property type="match status" value="1"/>
</dbReference>
<evidence type="ECO:0000259" key="1">
    <source>
        <dbReference type="PROSITE" id="PS50801"/>
    </source>
</evidence>
<evidence type="ECO:0000313" key="2">
    <source>
        <dbReference type="EMBL" id="BBY05491.1"/>
    </source>
</evidence>
<dbReference type="KEGG" id="mnv:MNVI_08090"/>
<sequence length="251" mass="26893">MSRPTSQLTIYAARIAEVRLLTVDGVLNSSTYLKLRDTVIKAALDEPRAVIVDVTMLDVPASSAWSVFTSARWHVSTWPDVPIMLVCGHARGRRTIARGGVARYVPVYATIDAALEAAADSDRFNRRRTRAELPGLATSLRQARELVAEWLGAWSQSALIPVATVIVNVFVENVLQHTASAPVVVLESDGTTVSVAVQDNSPAPAVRSEDSLHGRAVHGLAIVAAVSRAWGSTPMPSGKTVWAVVGPENQL</sequence>
<dbReference type="PANTHER" id="PTHR35526:SF3">
    <property type="entry name" value="ANTI-SIGMA-F FACTOR RSBW"/>
    <property type="match status" value="1"/>
</dbReference>
<protein>
    <submittedName>
        <fullName evidence="2">Sulfate transporter</fullName>
    </submittedName>
</protein>
<reference evidence="2 5" key="2">
    <citation type="journal article" date="2019" name="Emerg. Microbes Infect.">
        <title>Comprehensive subspecies identification of 175 nontuberculous mycobacteria species based on 7547 genomic profiles.</title>
        <authorList>
            <person name="Matsumoto Y."/>
            <person name="Kinjo T."/>
            <person name="Motooka D."/>
            <person name="Nabeya D."/>
            <person name="Jung N."/>
            <person name="Uechi K."/>
            <person name="Horii T."/>
            <person name="Iida T."/>
            <person name="Fujita J."/>
            <person name="Nakamura S."/>
        </authorList>
    </citation>
    <scope>NUCLEOTIDE SEQUENCE [LARGE SCALE GENOMIC DNA]</scope>
    <source>
        <strain evidence="2 5">JCM 16367</strain>
    </source>
</reference>
<dbReference type="EMBL" id="MVIC01000010">
    <property type="protein sequence ID" value="ORB15864.1"/>
    <property type="molecule type" value="Genomic_DNA"/>
</dbReference>
<dbReference type="CDD" id="cd16936">
    <property type="entry name" value="HATPase_RsbW-like"/>
    <property type="match status" value="1"/>
</dbReference>
<keyword evidence="4" id="KW-1185">Reference proteome</keyword>
<dbReference type="InterPro" id="IPR036513">
    <property type="entry name" value="STAS_dom_sf"/>
</dbReference>
<gene>
    <name evidence="3" type="ORF">BST37_08100</name>
    <name evidence="2" type="ORF">MNVI_08090</name>
</gene>
<dbReference type="CDD" id="cd07043">
    <property type="entry name" value="STAS_anti-anti-sigma_factors"/>
    <property type="match status" value="1"/>
</dbReference>
<dbReference type="Proteomes" id="UP000466894">
    <property type="component" value="Chromosome"/>
</dbReference>
<dbReference type="Gene3D" id="3.30.565.10">
    <property type="entry name" value="Histidine kinase-like ATPase, C-terminal domain"/>
    <property type="match status" value="1"/>
</dbReference>
<evidence type="ECO:0000313" key="4">
    <source>
        <dbReference type="Proteomes" id="UP000192374"/>
    </source>
</evidence>
<dbReference type="InterPro" id="IPR036890">
    <property type="entry name" value="HATPase_C_sf"/>
</dbReference>
<name>A0A7I7PA78_9MYCO</name>
<organism evidence="2 5">
    <name type="scientific">Mycobacterium noviomagense</name>
    <dbReference type="NCBI Taxonomy" id="459858"/>
    <lineage>
        <taxon>Bacteria</taxon>
        <taxon>Bacillati</taxon>
        <taxon>Actinomycetota</taxon>
        <taxon>Actinomycetes</taxon>
        <taxon>Mycobacteriales</taxon>
        <taxon>Mycobacteriaceae</taxon>
        <taxon>Mycobacterium</taxon>
    </lineage>
</organism>
<proteinExistence type="predicted"/>
<dbReference type="Proteomes" id="UP000192374">
    <property type="component" value="Unassembled WGS sequence"/>
</dbReference>
<reference evidence="3 4" key="1">
    <citation type="submission" date="2017-02" db="EMBL/GenBank/DDBJ databases">
        <title>The new phylogeny of genus Mycobacterium.</title>
        <authorList>
            <person name="Tortoli E."/>
            <person name="Trovato A."/>
            <person name="Cirillo D.M."/>
        </authorList>
    </citation>
    <scope>NUCLEOTIDE SEQUENCE [LARGE SCALE GENOMIC DNA]</scope>
    <source>
        <strain evidence="3 4">DSM 45145</strain>
    </source>
</reference>
<dbReference type="PROSITE" id="PS50801">
    <property type="entry name" value="STAS"/>
    <property type="match status" value="1"/>
</dbReference>
<dbReference type="InterPro" id="IPR002645">
    <property type="entry name" value="STAS_dom"/>
</dbReference>
<dbReference type="SUPFAM" id="SSF52091">
    <property type="entry name" value="SpoIIaa-like"/>
    <property type="match status" value="1"/>
</dbReference>
<dbReference type="Pfam" id="PF01740">
    <property type="entry name" value="STAS"/>
    <property type="match status" value="1"/>
</dbReference>
<accession>A0A7I7PA78</accession>
<dbReference type="InterPro" id="IPR050267">
    <property type="entry name" value="Anti-sigma-factor_SerPK"/>
</dbReference>
<evidence type="ECO:0000313" key="3">
    <source>
        <dbReference type="EMBL" id="ORB15864.1"/>
    </source>
</evidence>
<feature type="domain" description="STAS" evidence="1">
    <location>
        <begin position="8"/>
        <end position="118"/>
    </location>
</feature>
<dbReference type="EMBL" id="AP022583">
    <property type="protein sequence ID" value="BBY05491.1"/>
    <property type="molecule type" value="Genomic_DNA"/>
</dbReference>
<dbReference type="AlphaFoldDB" id="A0A7I7PA78"/>